<dbReference type="Proteomes" id="UP000278807">
    <property type="component" value="Unassembled WGS sequence"/>
</dbReference>
<proteinExistence type="predicted"/>
<dbReference type="AlphaFoldDB" id="A0A0R3TAH3"/>
<keyword evidence="1" id="KW-0472">Membrane</keyword>
<name>A0A0R3TAH3_RODNA</name>
<evidence type="ECO:0000313" key="2">
    <source>
        <dbReference type="EMBL" id="VDN99919.1"/>
    </source>
</evidence>
<dbReference type="WBParaSite" id="HNAJ_0000406201-mRNA-1">
    <property type="protein sequence ID" value="HNAJ_0000406201-mRNA-1"/>
    <property type="gene ID" value="HNAJ_0000406201"/>
</dbReference>
<dbReference type="EMBL" id="UZAE01002637">
    <property type="protein sequence ID" value="VDN99919.1"/>
    <property type="molecule type" value="Genomic_DNA"/>
</dbReference>
<accession>A0A0R3TAH3</accession>
<reference evidence="4" key="1">
    <citation type="submission" date="2017-02" db="UniProtKB">
        <authorList>
            <consortium name="WormBaseParasite"/>
        </authorList>
    </citation>
    <scope>IDENTIFICATION</scope>
</reference>
<organism evidence="4">
    <name type="scientific">Rodentolepis nana</name>
    <name type="common">Dwarf tapeworm</name>
    <name type="synonym">Hymenolepis nana</name>
    <dbReference type="NCBI Taxonomy" id="102285"/>
    <lineage>
        <taxon>Eukaryota</taxon>
        <taxon>Metazoa</taxon>
        <taxon>Spiralia</taxon>
        <taxon>Lophotrochozoa</taxon>
        <taxon>Platyhelminthes</taxon>
        <taxon>Cestoda</taxon>
        <taxon>Eucestoda</taxon>
        <taxon>Cyclophyllidea</taxon>
        <taxon>Hymenolepididae</taxon>
        <taxon>Rodentolepis</taxon>
    </lineage>
</organism>
<keyword evidence="1" id="KW-0812">Transmembrane</keyword>
<evidence type="ECO:0000256" key="1">
    <source>
        <dbReference type="SAM" id="Phobius"/>
    </source>
</evidence>
<keyword evidence="3" id="KW-1185">Reference proteome</keyword>
<gene>
    <name evidence="2" type="ORF">HNAJ_LOCUS4060</name>
</gene>
<sequence>MKESDWNVQTLKPSGTTKSWRGVVLAAVVIILILSIIIISVLYVTPIKLSKDNEIVSLESLLNWSIQYQEIIWISENIFAYANDKGLAVVTSESSEMDQKYLRREVLNLSAEKDIKVSKIWSCMNGNYFLVRYDNIKDQHPVFEIVQGGKSNPNADALRIRELRNEKMQFLPVVAASCFPNSDVVVAVAGGHVFSTRHVLSDVNANYGFKCLSCGISHQIFAELSPEYQGK</sequence>
<feature type="transmembrane region" description="Helical" evidence="1">
    <location>
        <begin position="20"/>
        <end position="44"/>
    </location>
</feature>
<reference evidence="2 3" key="2">
    <citation type="submission" date="2018-11" db="EMBL/GenBank/DDBJ databases">
        <authorList>
            <consortium name="Pathogen Informatics"/>
        </authorList>
    </citation>
    <scope>NUCLEOTIDE SEQUENCE [LARGE SCALE GENOMIC DNA]</scope>
</reference>
<evidence type="ECO:0000313" key="3">
    <source>
        <dbReference type="Proteomes" id="UP000278807"/>
    </source>
</evidence>
<evidence type="ECO:0000313" key="4">
    <source>
        <dbReference type="WBParaSite" id="HNAJ_0000406201-mRNA-1"/>
    </source>
</evidence>
<keyword evidence="1" id="KW-1133">Transmembrane helix</keyword>
<protein>
    <submittedName>
        <fullName evidence="4">CHASE4 domain-containing protein</fullName>
    </submittedName>
</protein>